<dbReference type="Pfam" id="PF04120">
    <property type="entry name" value="Iron_permease"/>
    <property type="match status" value="2"/>
</dbReference>
<accession>A0A1G4K295</accession>
<keyword evidence="2" id="KW-0812">Transmembrane</keyword>
<feature type="transmembrane region" description="Helical" evidence="2">
    <location>
        <begin position="98"/>
        <end position="117"/>
    </location>
</feature>
<sequence>MGKIGKFFGNPGSRPSVSQRAPMAGENHAAAPAPGKKTENDDVATLEWSSDESSVGEMGDVNITKKGQITTSHGFTGLEKDLSDRTLDKVVRYAGTQIVFFLMWVVLVIWIVIGIVYKAPENWQVVMQDGQSLQCYFWDTLLMRQQLNSAHEHINVCALLRSRIKTFKTLSLNRPSSLGSEKSQNGAAAASYEVDSSFHPGDGDLPIESWYDRLSTHAGKIIGSLPAIIIFWIGIFVWIGCGALPLSTGNTPPFTGKLEGSNPEYKKFSDLWQLCINTATAVTLLICTMFLQNIRARHDKYITKLLSAVFDVDIEIEEHLRSECGDFTTPNEIITIHKIERSAGEKMIDWYADVIGTGIGICIAIAAVGAWIGVGSTMHWNSNWWLIIGTYTGLIGFLDGFVLRQVYFRIVSHEQDNYSAVAQDDAELFEVLGIHCPDELFVDHESKAKKTVSFKISDFINRICSSQWSVLVSVIIILALIIIASVLHWSTTGQLIANTPTMIIEEFFLIVLIQAHNWADKRRRVDISTLYARRCLLRSHFKGKQIE</sequence>
<keyword evidence="2" id="KW-0472">Membrane</keyword>
<evidence type="ECO:0000256" key="2">
    <source>
        <dbReference type="SAM" id="Phobius"/>
    </source>
</evidence>
<name>A0A1G4K295_9SACH</name>
<feature type="transmembrane region" description="Helical" evidence="2">
    <location>
        <begin position="384"/>
        <end position="403"/>
    </location>
</feature>
<feature type="transmembrane region" description="Helical" evidence="2">
    <location>
        <begin position="495"/>
        <end position="515"/>
    </location>
</feature>
<feature type="region of interest" description="Disordered" evidence="1">
    <location>
        <begin position="1"/>
        <end position="42"/>
    </location>
</feature>
<evidence type="ECO:0000256" key="1">
    <source>
        <dbReference type="SAM" id="MobiDB-lite"/>
    </source>
</evidence>
<dbReference type="Proteomes" id="UP000189911">
    <property type="component" value="Chromosome E"/>
</dbReference>
<feature type="transmembrane region" description="Helical" evidence="2">
    <location>
        <begin position="468"/>
        <end position="489"/>
    </location>
</feature>
<feature type="transmembrane region" description="Helical" evidence="2">
    <location>
        <begin position="221"/>
        <end position="246"/>
    </location>
</feature>
<feature type="transmembrane region" description="Helical" evidence="2">
    <location>
        <begin position="271"/>
        <end position="291"/>
    </location>
</feature>
<gene>
    <name evidence="3" type="ORF">LANO_0E16754G</name>
</gene>
<protein>
    <submittedName>
        <fullName evidence="3">LANO_0E16754g1_1</fullName>
    </submittedName>
</protein>
<reference evidence="4" key="1">
    <citation type="submission" date="2016-03" db="EMBL/GenBank/DDBJ databases">
        <authorList>
            <person name="Devillers Hugo."/>
        </authorList>
    </citation>
    <scope>NUCLEOTIDE SEQUENCE [LARGE SCALE GENOMIC DNA]</scope>
</reference>
<keyword evidence="2" id="KW-1133">Transmembrane helix</keyword>
<evidence type="ECO:0000313" key="4">
    <source>
        <dbReference type="Proteomes" id="UP000189911"/>
    </source>
</evidence>
<dbReference type="AlphaFoldDB" id="A0A1G4K295"/>
<dbReference type="EMBL" id="LT598451">
    <property type="protein sequence ID" value="SCU97715.1"/>
    <property type="molecule type" value="Genomic_DNA"/>
</dbReference>
<organism evidence="3 4">
    <name type="scientific">Lachancea nothofagi CBS 11611</name>
    <dbReference type="NCBI Taxonomy" id="1266666"/>
    <lineage>
        <taxon>Eukaryota</taxon>
        <taxon>Fungi</taxon>
        <taxon>Dikarya</taxon>
        <taxon>Ascomycota</taxon>
        <taxon>Saccharomycotina</taxon>
        <taxon>Saccharomycetes</taxon>
        <taxon>Saccharomycetales</taxon>
        <taxon>Saccharomycetaceae</taxon>
        <taxon>Lachancea</taxon>
    </lineage>
</organism>
<proteinExistence type="predicted"/>
<dbReference type="OrthoDB" id="2224262at2759"/>
<dbReference type="InterPro" id="IPR007251">
    <property type="entry name" value="Iron_permease_Fet4"/>
</dbReference>
<dbReference type="GO" id="GO:0055085">
    <property type="term" value="P:transmembrane transport"/>
    <property type="evidence" value="ECO:0007669"/>
    <property type="project" value="InterPro"/>
</dbReference>
<evidence type="ECO:0000313" key="3">
    <source>
        <dbReference type="EMBL" id="SCU97715.1"/>
    </source>
</evidence>
<keyword evidence="4" id="KW-1185">Reference proteome</keyword>
<feature type="transmembrane region" description="Helical" evidence="2">
    <location>
        <begin position="350"/>
        <end position="372"/>
    </location>
</feature>